<keyword evidence="2" id="KW-1185">Reference proteome</keyword>
<evidence type="ECO:0000313" key="2">
    <source>
        <dbReference type="Proteomes" id="UP001620626"/>
    </source>
</evidence>
<gene>
    <name evidence="1" type="ORF">niasHT_039162</name>
</gene>
<protein>
    <submittedName>
        <fullName evidence="1">Uncharacterized protein</fullName>
    </submittedName>
</protein>
<proteinExistence type="predicted"/>
<accession>A0ABD2IFK8</accession>
<name>A0ABD2IFK8_9BILA</name>
<sequence length="181" mass="19565">MTLFTFKQVIRRSPVLQNVNVTNSSMHALQLLHPSNNIVLSGLNISDNRGIGVNILATTLHSTIDSMSSSASAAASSTGHSSRVPYGPITIPYHVPGMLDICSMGKQVKVSGRVILYYKYDSYPVDCVKVFSSSWSRSTTTTTGGVQRPLGFRLLQANFYQGPAGVPRPDALHIYAGTKFS</sequence>
<evidence type="ECO:0000313" key="1">
    <source>
        <dbReference type="EMBL" id="KAL3077877.1"/>
    </source>
</evidence>
<reference evidence="1 2" key="1">
    <citation type="submission" date="2024-10" db="EMBL/GenBank/DDBJ databases">
        <authorList>
            <person name="Kim D."/>
        </authorList>
    </citation>
    <scope>NUCLEOTIDE SEQUENCE [LARGE SCALE GENOMIC DNA]</scope>
    <source>
        <strain evidence="1">BH-2024</strain>
    </source>
</reference>
<dbReference type="AlphaFoldDB" id="A0ABD2IFK8"/>
<comment type="caution">
    <text evidence="1">The sequence shown here is derived from an EMBL/GenBank/DDBJ whole genome shotgun (WGS) entry which is preliminary data.</text>
</comment>
<organism evidence="1 2">
    <name type="scientific">Heterodera trifolii</name>
    <dbReference type="NCBI Taxonomy" id="157864"/>
    <lineage>
        <taxon>Eukaryota</taxon>
        <taxon>Metazoa</taxon>
        <taxon>Ecdysozoa</taxon>
        <taxon>Nematoda</taxon>
        <taxon>Chromadorea</taxon>
        <taxon>Rhabditida</taxon>
        <taxon>Tylenchina</taxon>
        <taxon>Tylenchomorpha</taxon>
        <taxon>Tylenchoidea</taxon>
        <taxon>Heteroderidae</taxon>
        <taxon>Heteroderinae</taxon>
        <taxon>Heterodera</taxon>
    </lineage>
</organism>
<dbReference type="EMBL" id="JBICBT010001218">
    <property type="protein sequence ID" value="KAL3077877.1"/>
    <property type="molecule type" value="Genomic_DNA"/>
</dbReference>
<dbReference type="Proteomes" id="UP001620626">
    <property type="component" value="Unassembled WGS sequence"/>
</dbReference>